<dbReference type="AlphaFoldDB" id="A0A4X2LA27"/>
<dbReference type="Ensembl" id="ENSVURT00010024764.1">
    <property type="protein sequence ID" value="ENSVURP00010021744.1"/>
    <property type="gene ID" value="ENSVURG00010016678.1"/>
</dbReference>
<feature type="region of interest" description="Disordered" evidence="1">
    <location>
        <begin position="58"/>
        <end position="90"/>
    </location>
</feature>
<keyword evidence="3" id="KW-1185">Reference proteome</keyword>
<evidence type="ECO:0000256" key="1">
    <source>
        <dbReference type="SAM" id="MobiDB-lite"/>
    </source>
</evidence>
<dbReference type="InterPro" id="IPR028938">
    <property type="entry name" value="Rsf1-like"/>
</dbReference>
<dbReference type="OMA" id="AGCECEC"/>
<evidence type="ECO:0000313" key="3">
    <source>
        <dbReference type="Proteomes" id="UP000314987"/>
    </source>
</evidence>
<protein>
    <submittedName>
        <fullName evidence="2">Uncharacterized protein</fullName>
    </submittedName>
</protein>
<dbReference type="GO" id="GO:0031213">
    <property type="term" value="C:RSF complex"/>
    <property type="evidence" value="ECO:0007669"/>
    <property type="project" value="InterPro"/>
</dbReference>
<reference evidence="2" key="3">
    <citation type="submission" date="2025-09" db="UniProtKB">
        <authorList>
            <consortium name="Ensembl"/>
        </authorList>
    </citation>
    <scope>IDENTIFICATION</scope>
</reference>
<dbReference type="GeneTree" id="ENSGT00940000175310"/>
<sequence>DPTDSPCASMAAAAAAAATAPPGCPGSCPNFAVVCSFLERYGPLLDLPELPFPELERVLQAPTPDAGDSEGKRGGRAKRPQGAFPSPQMHRCISPLSQFFPPFSPLAAGM</sequence>
<organism evidence="2 3">
    <name type="scientific">Vombatus ursinus</name>
    <name type="common">Common wombat</name>
    <dbReference type="NCBI Taxonomy" id="29139"/>
    <lineage>
        <taxon>Eukaryota</taxon>
        <taxon>Metazoa</taxon>
        <taxon>Chordata</taxon>
        <taxon>Craniata</taxon>
        <taxon>Vertebrata</taxon>
        <taxon>Euteleostomi</taxon>
        <taxon>Mammalia</taxon>
        <taxon>Metatheria</taxon>
        <taxon>Diprotodontia</taxon>
        <taxon>Vombatidae</taxon>
        <taxon>Vombatus</taxon>
    </lineage>
</organism>
<proteinExistence type="predicted"/>
<accession>A0A4X2LA27</accession>
<dbReference type="GO" id="GO:0042393">
    <property type="term" value="F:histone binding"/>
    <property type="evidence" value="ECO:0007669"/>
    <property type="project" value="TreeGrafter"/>
</dbReference>
<dbReference type="PANTHER" id="PTHR14296:SF16">
    <property type="entry name" value="REMODELING AND SPACING FACTOR 1"/>
    <property type="match status" value="1"/>
</dbReference>
<evidence type="ECO:0000313" key="2">
    <source>
        <dbReference type="Ensembl" id="ENSVURP00010021744.1"/>
    </source>
</evidence>
<name>A0A4X2LA27_VOMUR</name>
<dbReference type="PANTHER" id="PTHR14296">
    <property type="entry name" value="REMODELING AND SPACING FACTOR 1"/>
    <property type="match status" value="1"/>
</dbReference>
<reference evidence="2" key="2">
    <citation type="submission" date="2025-08" db="UniProtKB">
        <authorList>
            <consortium name="Ensembl"/>
        </authorList>
    </citation>
    <scope>IDENTIFICATION</scope>
</reference>
<reference evidence="3" key="1">
    <citation type="submission" date="2018-12" db="EMBL/GenBank/DDBJ databases">
        <authorList>
            <person name="Yazar S."/>
        </authorList>
    </citation>
    <scope>NUCLEOTIDE SEQUENCE [LARGE SCALE GENOMIC DNA]</scope>
</reference>
<dbReference type="GO" id="GO:0045892">
    <property type="term" value="P:negative regulation of DNA-templated transcription"/>
    <property type="evidence" value="ECO:0007669"/>
    <property type="project" value="TreeGrafter"/>
</dbReference>
<dbReference type="STRING" id="29139.ENSVURP00010021744"/>
<dbReference type="Proteomes" id="UP000314987">
    <property type="component" value="Unassembled WGS sequence"/>
</dbReference>